<feature type="domain" description="OmpR/PhoB-type" evidence="10">
    <location>
        <begin position="140"/>
        <end position="239"/>
    </location>
</feature>
<dbReference type="SMART" id="SM00862">
    <property type="entry name" value="Trans_reg_C"/>
    <property type="match status" value="1"/>
</dbReference>
<sequence length="243" mass="27183">MEHNNIKILIVDDEPAIISMLQMVLRKEGFDRIYTAANCSEALSEMEKRRADIVLLDVMLPDGTGFEICPQLRALGSPHILFLTAKASDLDVLTGFAMGGDDYITKPFNPLEIAARIKARMRRGAWGASSGAGQPEARPQRVWEYGRFAIDETAGELRVLGQPVPCPAQVFQLLLYFCKHPGVVFSKSQLYEAVWGIDGMGEDNTVMVHIRRIRERIEENPSDPRHLVTVRGLGYKLVKENMA</sequence>
<accession>A0A848M1M8</accession>
<dbReference type="PROSITE" id="PS50110">
    <property type="entry name" value="RESPONSE_REGULATORY"/>
    <property type="match status" value="1"/>
</dbReference>
<dbReference type="Gene3D" id="6.10.250.690">
    <property type="match status" value="1"/>
</dbReference>
<feature type="DNA-binding region" description="OmpR/PhoB-type" evidence="8">
    <location>
        <begin position="140"/>
        <end position="239"/>
    </location>
</feature>
<evidence type="ECO:0000259" key="10">
    <source>
        <dbReference type="PROSITE" id="PS51755"/>
    </source>
</evidence>
<dbReference type="GO" id="GO:0005829">
    <property type="term" value="C:cytosol"/>
    <property type="evidence" value="ECO:0007669"/>
    <property type="project" value="TreeGrafter"/>
</dbReference>
<comment type="subcellular location">
    <subcellularLocation>
        <location evidence="1">Cytoplasm</location>
    </subcellularLocation>
</comment>
<evidence type="ECO:0000256" key="4">
    <source>
        <dbReference type="ARBA" id="ARBA00023015"/>
    </source>
</evidence>
<dbReference type="Pfam" id="PF00486">
    <property type="entry name" value="Trans_reg_C"/>
    <property type="match status" value="1"/>
</dbReference>
<dbReference type="Proteomes" id="UP000565468">
    <property type="component" value="Unassembled WGS sequence"/>
</dbReference>
<keyword evidence="2 7" id="KW-0597">Phosphoprotein</keyword>
<dbReference type="GO" id="GO:0032993">
    <property type="term" value="C:protein-DNA complex"/>
    <property type="evidence" value="ECO:0007669"/>
    <property type="project" value="TreeGrafter"/>
</dbReference>
<dbReference type="InterPro" id="IPR011006">
    <property type="entry name" value="CheY-like_superfamily"/>
</dbReference>
<keyword evidence="3" id="KW-0902">Two-component regulatory system</keyword>
<keyword evidence="6" id="KW-0804">Transcription</keyword>
<dbReference type="InterPro" id="IPR036388">
    <property type="entry name" value="WH-like_DNA-bd_sf"/>
</dbReference>
<dbReference type="InterPro" id="IPR001789">
    <property type="entry name" value="Sig_transdc_resp-reg_receiver"/>
</dbReference>
<dbReference type="GO" id="GO:0000976">
    <property type="term" value="F:transcription cis-regulatory region binding"/>
    <property type="evidence" value="ECO:0007669"/>
    <property type="project" value="TreeGrafter"/>
</dbReference>
<evidence type="ECO:0000313" key="12">
    <source>
        <dbReference type="Proteomes" id="UP000565468"/>
    </source>
</evidence>
<feature type="domain" description="Response regulatory" evidence="9">
    <location>
        <begin position="7"/>
        <end position="121"/>
    </location>
</feature>
<dbReference type="PANTHER" id="PTHR48111:SF52">
    <property type="entry name" value="TRANSCRIPTIONAL REGULATORY PROTEIN YVRH"/>
    <property type="match status" value="1"/>
</dbReference>
<dbReference type="AlphaFoldDB" id="A0A848M1M8"/>
<evidence type="ECO:0000256" key="1">
    <source>
        <dbReference type="ARBA" id="ARBA00004496"/>
    </source>
</evidence>
<dbReference type="InterPro" id="IPR016032">
    <property type="entry name" value="Sig_transdc_resp-reg_C-effctor"/>
</dbReference>
<dbReference type="SMART" id="SM00448">
    <property type="entry name" value="REC"/>
    <property type="match status" value="1"/>
</dbReference>
<gene>
    <name evidence="11" type="ORF">HII30_01475</name>
</gene>
<dbReference type="SUPFAM" id="SSF46894">
    <property type="entry name" value="C-terminal effector domain of the bipartite response regulators"/>
    <property type="match status" value="1"/>
</dbReference>
<dbReference type="RefSeq" id="WP_169503147.1">
    <property type="nucleotide sequence ID" value="NZ_JABBPN010000001.1"/>
</dbReference>
<dbReference type="CDD" id="cd00383">
    <property type="entry name" value="trans_reg_C"/>
    <property type="match status" value="1"/>
</dbReference>
<feature type="modified residue" description="4-aspartylphosphate" evidence="7">
    <location>
        <position position="57"/>
    </location>
</feature>
<evidence type="ECO:0000256" key="6">
    <source>
        <dbReference type="ARBA" id="ARBA00023163"/>
    </source>
</evidence>
<dbReference type="EMBL" id="JABBPN010000001">
    <property type="protein sequence ID" value="NMO94456.1"/>
    <property type="molecule type" value="Genomic_DNA"/>
</dbReference>
<evidence type="ECO:0000256" key="8">
    <source>
        <dbReference type="PROSITE-ProRule" id="PRU01091"/>
    </source>
</evidence>
<dbReference type="PANTHER" id="PTHR48111">
    <property type="entry name" value="REGULATOR OF RPOS"/>
    <property type="match status" value="1"/>
</dbReference>
<evidence type="ECO:0000256" key="3">
    <source>
        <dbReference type="ARBA" id="ARBA00023012"/>
    </source>
</evidence>
<dbReference type="InterPro" id="IPR039420">
    <property type="entry name" value="WalR-like"/>
</dbReference>
<evidence type="ECO:0000256" key="2">
    <source>
        <dbReference type="ARBA" id="ARBA00022553"/>
    </source>
</evidence>
<dbReference type="CDD" id="cd17574">
    <property type="entry name" value="REC_OmpR"/>
    <property type="match status" value="1"/>
</dbReference>
<dbReference type="GO" id="GO:0006355">
    <property type="term" value="P:regulation of DNA-templated transcription"/>
    <property type="evidence" value="ECO:0007669"/>
    <property type="project" value="InterPro"/>
</dbReference>
<dbReference type="InterPro" id="IPR001867">
    <property type="entry name" value="OmpR/PhoB-type_DNA-bd"/>
</dbReference>
<dbReference type="SUPFAM" id="SSF52172">
    <property type="entry name" value="CheY-like"/>
    <property type="match status" value="1"/>
</dbReference>
<dbReference type="PROSITE" id="PS51755">
    <property type="entry name" value="OMPR_PHOB"/>
    <property type="match status" value="1"/>
</dbReference>
<comment type="caution">
    <text evidence="11">The sequence shown here is derived from an EMBL/GenBank/DDBJ whole genome shotgun (WGS) entry which is preliminary data.</text>
</comment>
<keyword evidence="12" id="KW-1185">Reference proteome</keyword>
<dbReference type="Pfam" id="PF00072">
    <property type="entry name" value="Response_reg"/>
    <property type="match status" value="1"/>
</dbReference>
<evidence type="ECO:0000259" key="9">
    <source>
        <dbReference type="PROSITE" id="PS50110"/>
    </source>
</evidence>
<proteinExistence type="predicted"/>
<evidence type="ECO:0000313" key="11">
    <source>
        <dbReference type="EMBL" id="NMO94456.1"/>
    </source>
</evidence>
<dbReference type="FunFam" id="1.10.10.10:FF:000018">
    <property type="entry name" value="DNA-binding response regulator ResD"/>
    <property type="match status" value="1"/>
</dbReference>
<evidence type="ECO:0000256" key="5">
    <source>
        <dbReference type="ARBA" id="ARBA00023125"/>
    </source>
</evidence>
<dbReference type="Gene3D" id="1.10.10.10">
    <property type="entry name" value="Winged helix-like DNA-binding domain superfamily/Winged helix DNA-binding domain"/>
    <property type="match status" value="1"/>
</dbReference>
<organism evidence="11 12">
    <name type="scientific">Paenibacillus lemnae</name>
    <dbReference type="NCBI Taxonomy" id="1330551"/>
    <lineage>
        <taxon>Bacteria</taxon>
        <taxon>Bacillati</taxon>
        <taxon>Bacillota</taxon>
        <taxon>Bacilli</taxon>
        <taxon>Bacillales</taxon>
        <taxon>Paenibacillaceae</taxon>
        <taxon>Paenibacillus</taxon>
    </lineage>
</organism>
<protein>
    <submittedName>
        <fullName evidence="11">Response regulator transcription factor</fullName>
    </submittedName>
</protein>
<keyword evidence="4" id="KW-0805">Transcription regulation</keyword>
<dbReference type="Gene3D" id="3.40.50.2300">
    <property type="match status" value="1"/>
</dbReference>
<dbReference type="GO" id="GO:0000156">
    <property type="term" value="F:phosphorelay response regulator activity"/>
    <property type="evidence" value="ECO:0007669"/>
    <property type="project" value="TreeGrafter"/>
</dbReference>
<reference evidence="11 12" key="1">
    <citation type="submission" date="2020-04" db="EMBL/GenBank/DDBJ databases">
        <title>Paenibacillus algicola sp. nov., a novel marine bacterium producing alginate lyase.</title>
        <authorList>
            <person name="Huang H."/>
        </authorList>
    </citation>
    <scope>NUCLEOTIDE SEQUENCE [LARGE SCALE GENOMIC DNA]</scope>
    <source>
        <strain evidence="11 12">L7-75</strain>
    </source>
</reference>
<name>A0A848M1M8_PAELE</name>
<evidence type="ECO:0000256" key="7">
    <source>
        <dbReference type="PROSITE-ProRule" id="PRU00169"/>
    </source>
</evidence>
<keyword evidence="5 8" id="KW-0238">DNA-binding</keyword>